<dbReference type="OrthoDB" id="444325at2759"/>
<feature type="domain" description="Cwf19-like C-terminal" evidence="3">
    <location>
        <begin position="302"/>
        <end position="427"/>
    </location>
</feature>
<reference evidence="4" key="1">
    <citation type="submission" date="2016-03" db="EMBL/GenBank/DDBJ databases">
        <title>Updated assembly of Pseudogymnoascus destructans, the fungus causing white-nose syndrome of bats.</title>
        <authorList>
            <person name="Palmer J.M."/>
            <person name="Drees K.P."/>
            <person name="Foster J.T."/>
            <person name="Lindner D.L."/>
        </authorList>
    </citation>
    <scope>NUCLEOTIDE SEQUENCE [LARGE SCALE GENOMIC DNA]</scope>
    <source>
        <strain evidence="4">20631-21</strain>
    </source>
</reference>
<dbReference type="InterPro" id="IPR006768">
    <property type="entry name" value="Cwf19-like_C_dom-1"/>
</dbReference>
<dbReference type="InterPro" id="IPR040194">
    <property type="entry name" value="Cwf19-like"/>
</dbReference>
<dbReference type="InterPro" id="IPR036265">
    <property type="entry name" value="HIT-like_sf"/>
</dbReference>
<dbReference type="SUPFAM" id="SSF54197">
    <property type="entry name" value="HIT-like"/>
    <property type="match status" value="1"/>
</dbReference>
<evidence type="ECO:0000259" key="3">
    <source>
        <dbReference type="Pfam" id="PF04677"/>
    </source>
</evidence>
<dbReference type="EMBL" id="KV441406">
    <property type="protein sequence ID" value="OAF55967.1"/>
    <property type="molecule type" value="Genomic_DNA"/>
</dbReference>
<dbReference type="GO" id="GO:0061632">
    <property type="term" value="F:RNA lariat debranching enzyme activator activity"/>
    <property type="evidence" value="ECO:0007669"/>
    <property type="project" value="TreeGrafter"/>
</dbReference>
<dbReference type="Pfam" id="PF04676">
    <property type="entry name" value="CwfJ_C_2"/>
    <property type="match status" value="1"/>
</dbReference>
<evidence type="ECO:0008006" key="5">
    <source>
        <dbReference type="Google" id="ProtNLM"/>
    </source>
</evidence>
<evidence type="ECO:0000259" key="2">
    <source>
        <dbReference type="Pfam" id="PF04676"/>
    </source>
</evidence>
<dbReference type="InterPro" id="IPR006767">
    <property type="entry name" value="Cwf19-like_C_dom-2"/>
</dbReference>
<feature type="region of interest" description="Disordered" evidence="1">
    <location>
        <begin position="253"/>
        <end position="305"/>
    </location>
</feature>
<dbReference type="GO" id="GO:0000398">
    <property type="term" value="P:mRNA splicing, via spliceosome"/>
    <property type="evidence" value="ECO:0007669"/>
    <property type="project" value="TreeGrafter"/>
</dbReference>
<evidence type="ECO:0000313" key="4">
    <source>
        <dbReference type="EMBL" id="OAF55967.1"/>
    </source>
</evidence>
<protein>
    <recommendedName>
        <fullName evidence="5">Cwf19-like C-terminal domain-containing protein</fullName>
    </recommendedName>
</protein>
<dbReference type="Pfam" id="PF04677">
    <property type="entry name" value="CwfJ_C_1"/>
    <property type="match status" value="1"/>
</dbReference>
<dbReference type="CDD" id="cd07380">
    <property type="entry name" value="MPP_CWF19_N"/>
    <property type="match status" value="1"/>
</dbReference>
<dbReference type="VEuPathDB" id="FungiDB:GMDG_02986"/>
<accession>A0A177A1K2</accession>
<dbReference type="AlphaFoldDB" id="A0A177A1K2"/>
<evidence type="ECO:0000256" key="1">
    <source>
        <dbReference type="SAM" id="MobiDB-lite"/>
    </source>
</evidence>
<feature type="domain" description="Cwf19-like protein C-terminal" evidence="2">
    <location>
        <begin position="478"/>
        <end position="539"/>
    </location>
</feature>
<dbReference type="GeneID" id="36291111"/>
<dbReference type="GO" id="GO:0071014">
    <property type="term" value="C:post-mRNA release spliceosomal complex"/>
    <property type="evidence" value="ECO:0007669"/>
    <property type="project" value="TreeGrafter"/>
</dbReference>
<sequence>MASKIIVVGAVQGQLRSAFSKIGTLHAKNSFTFAIISGELFAEDDDEVTDLLDGKIIVPLPTYFTVGRSQFPQRVVDKLAKVDELCENLHFLGKRSTTKTSEGVRIVALGGQLDDTIIGGLSKEQYLPFHTVDDAKALRGANTADILLTASWPSSIRTGSKVPIPEAGVEPTGNDHISQLCAELKPRYHFSSSPTFYYEREPFFHTPTEDAPDFRPLTRFISLAAHGNPNKQKSISAFNLRATVDVTAPLPLGVTASPFSPKAPGGRKRAALEPEPYSRFAPDDGNHHRHKRGRRERQPPPGPDTCFFCLSNPNLATHLVTSIGEDAYTTTAKGPLTTSSMNAANGLDFPAHILIIPLSHEPTLARIDQEGRQKTYTEMNKYKRSLQQMVAARSDDKLGSVTFEISRGNGVHTHWQFIPVPAELVSKGLVEAAFKVEAENMKYPSFQNRDPGLGEGEGDFFRVWIWSPSEENGAQGQSKTITMPFDDTMRFDLQFGRKVLAKLLGLEKRLQWRDCEQTVDEEKRDVEAFKTAFRIFDFTLEDEAKKE</sequence>
<name>A0A177A1K2_9PEZI</name>
<gene>
    <name evidence="4" type="ORF">VC83_08068</name>
</gene>
<dbReference type="Proteomes" id="UP000077154">
    <property type="component" value="Unassembled WGS sequence"/>
</dbReference>
<organism evidence="4">
    <name type="scientific">Pseudogymnoascus destructans</name>
    <dbReference type="NCBI Taxonomy" id="655981"/>
    <lineage>
        <taxon>Eukaryota</taxon>
        <taxon>Fungi</taxon>
        <taxon>Dikarya</taxon>
        <taxon>Ascomycota</taxon>
        <taxon>Pezizomycotina</taxon>
        <taxon>Leotiomycetes</taxon>
        <taxon>Thelebolales</taxon>
        <taxon>Thelebolaceae</taxon>
        <taxon>Pseudogymnoascus</taxon>
    </lineage>
</organism>
<dbReference type="PANTHER" id="PTHR12072:SF4">
    <property type="entry name" value="CWF19-LIKE PROTEIN 1"/>
    <property type="match status" value="1"/>
</dbReference>
<dbReference type="eggNOG" id="KOG2476">
    <property type="taxonomic scope" value="Eukaryota"/>
</dbReference>
<proteinExistence type="predicted"/>
<dbReference type="PANTHER" id="PTHR12072">
    <property type="entry name" value="CWF19, CELL CYCLE CONTROL PROTEIN"/>
    <property type="match status" value="1"/>
</dbReference>
<dbReference type="RefSeq" id="XP_024321265.1">
    <property type="nucleotide sequence ID" value="XM_024471629.1"/>
</dbReference>